<dbReference type="InterPro" id="IPR003661">
    <property type="entry name" value="HisK_dim/P_dom"/>
</dbReference>
<evidence type="ECO:0000256" key="4">
    <source>
        <dbReference type="SAM" id="Phobius"/>
    </source>
</evidence>
<dbReference type="InterPro" id="IPR003594">
    <property type="entry name" value="HATPase_dom"/>
</dbReference>
<keyword evidence="4" id="KW-1133">Transmembrane helix</keyword>
<dbReference type="SUPFAM" id="SSF52172">
    <property type="entry name" value="CheY-like"/>
    <property type="match status" value="1"/>
</dbReference>
<organism evidence="7 8">
    <name type="scientific">Planoprotostelium fungivorum</name>
    <dbReference type="NCBI Taxonomy" id="1890364"/>
    <lineage>
        <taxon>Eukaryota</taxon>
        <taxon>Amoebozoa</taxon>
        <taxon>Evosea</taxon>
        <taxon>Variosea</taxon>
        <taxon>Cavosteliida</taxon>
        <taxon>Cavosteliaceae</taxon>
        <taxon>Planoprotostelium</taxon>
    </lineage>
</organism>
<dbReference type="Pfam" id="PF00512">
    <property type="entry name" value="HisKA"/>
    <property type="match status" value="1"/>
</dbReference>
<sequence>MDSNLDSPGMGTVHIEEEYQSSTKDSDSSETSYWKNGVFRQIWIELQSRFFLLTVLISSFGIGLLFLGFAIGPTFFDYVLSTTTIILCFLMFTAFCFGESSAKGFFLTVGFGYLFVGINLIFGSAARNGALTGTGDSNIVVQFNICGRTFEVVSIFIGLIIANIRVRGWIPKVLTVVICIASQILMVSGIMRWKTFVRLVDETGEDTYPRTILENLFIGFFACLLILVIFRRPAFRPNVWVNLTLGLAFRLAQTIMAANIANFNGGPSYTVATTLRCFSFAFLFSSLGVATLRNPIKTMHHDTQKKTAALHIHQDMISWMIEQFPSIVVLLDNRGEICHLNRYAVKSLGLRSMRMSSTHFLRCFTFTDSEVCQMQLDELILSGDPNTQLSFRSFDGESRSIEWTIKVLRTDNEHLPELLAEEELKTFEESVQILCLGKDVTDKVTREMALVGAREEAIRLAHMKDTFVANISHELRTPLNCIIGVSDLVQQGENTSDVLQGMFVIIRTAANTLLGLINDLLDFAKLTQGQLKIVCQTLLLREFVENSCMALSVLFRDSDLGFGYRISSECPEYIVNDENRLRQILHNLLTNAIKYTNKGRVTLQVMMNQEKENEGQKTVAPSLRFIVTDSGQGIHPIELEALHERLFQGGQGNLKLGSGIGLNIVKQLLLLMGGDLMITSRHKEWTRAEFIVPVIMSSSNSDSSLTRSRAESMKNHSDSTSSMRDLNGKRSRRELVSLQSHKPLICVFLVDTYLTDLLVQSLSIDLGIETFGFHTVDDTNFFLRDTAPSKMAGTKTVWKRQLSIVVSQENAEKLDAEAMRRMNVESIVQIIIATSVTTDIDRKGCSIHEPIQLSILVRLLSRTRQRAATKSSENPPLPMINTLPLDEPPVVDVQTVHLNVLIVEDNKTNQRLMLDRLKNISYDFADDGSIAVQKFLEKAPERYDCILMDQQMPVLNGIEATEQIRSIETKRQLERTHIAALTANAQKEEEDKCYEAGMDDYITKPIGFRNHCWIARNTGSPSNYL</sequence>
<comment type="caution">
    <text evidence="7">The sequence shown here is derived from an EMBL/GenBank/DDBJ whole genome shotgun (WGS) entry which is preliminary data.</text>
</comment>
<keyword evidence="1 2" id="KW-0597">Phosphoprotein</keyword>
<feature type="transmembrane region" description="Helical" evidence="4">
    <location>
        <begin position="139"/>
        <end position="161"/>
    </location>
</feature>
<reference evidence="7 8" key="1">
    <citation type="journal article" date="2018" name="Genome Biol. Evol.">
        <title>Multiple Roots of Fruiting Body Formation in Amoebozoa.</title>
        <authorList>
            <person name="Hillmann F."/>
            <person name="Forbes G."/>
            <person name="Novohradska S."/>
            <person name="Ferling I."/>
            <person name="Riege K."/>
            <person name="Groth M."/>
            <person name="Westermann M."/>
            <person name="Marz M."/>
            <person name="Spaller T."/>
            <person name="Winckler T."/>
            <person name="Schaap P."/>
            <person name="Glockner G."/>
        </authorList>
    </citation>
    <scope>NUCLEOTIDE SEQUENCE [LARGE SCALE GENOMIC DNA]</scope>
    <source>
        <strain evidence="7 8">Jena</strain>
    </source>
</reference>
<feature type="transmembrane region" description="Helical" evidence="4">
    <location>
        <begin position="239"/>
        <end position="261"/>
    </location>
</feature>
<dbReference type="SMART" id="SM00448">
    <property type="entry name" value="REC"/>
    <property type="match status" value="1"/>
</dbReference>
<dbReference type="Gene3D" id="3.30.565.10">
    <property type="entry name" value="Histidine kinase-like ATPase, C-terminal domain"/>
    <property type="match status" value="1"/>
</dbReference>
<dbReference type="InParanoid" id="A0A2P6NXD9"/>
<feature type="domain" description="Histidine kinase" evidence="5">
    <location>
        <begin position="470"/>
        <end position="696"/>
    </location>
</feature>
<keyword evidence="4" id="KW-0472">Membrane</keyword>
<accession>A0A2P6NXD9</accession>
<dbReference type="OrthoDB" id="20520at2759"/>
<dbReference type="PROSITE" id="PS50109">
    <property type="entry name" value="HIS_KIN"/>
    <property type="match status" value="1"/>
</dbReference>
<evidence type="ECO:0000259" key="5">
    <source>
        <dbReference type="PROSITE" id="PS50109"/>
    </source>
</evidence>
<dbReference type="EMBL" id="MDYQ01000009">
    <property type="protein sequence ID" value="PRP88630.1"/>
    <property type="molecule type" value="Genomic_DNA"/>
</dbReference>
<evidence type="ECO:0000256" key="3">
    <source>
        <dbReference type="SAM" id="MobiDB-lite"/>
    </source>
</evidence>
<dbReference type="InterPro" id="IPR005467">
    <property type="entry name" value="His_kinase_dom"/>
</dbReference>
<dbReference type="Gene3D" id="3.30.450.20">
    <property type="entry name" value="PAS domain"/>
    <property type="match status" value="1"/>
</dbReference>
<dbReference type="SUPFAM" id="SSF55874">
    <property type="entry name" value="ATPase domain of HSP90 chaperone/DNA topoisomerase II/histidine kinase"/>
    <property type="match status" value="1"/>
</dbReference>
<dbReference type="AlphaFoldDB" id="A0A2P6NXD9"/>
<name>A0A2P6NXD9_9EUKA</name>
<dbReference type="InterPro" id="IPR036097">
    <property type="entry name" value="HisK_dim/P_sf"/>
</dbReference>
<dbReference type="SUPFAM" id="SSF47384">
    <property type="entry name" value="Homodimeric domain of signal transducing histidine kinase"/>
    <property type="match status" value="1"/>
</dbReference>
<dbReference type="Gene3D" id="1.10.287.130">
    <property type="match status" value="1"/>
</dbReference>
<evidence type="ECO:0000259" key="6">
    <source>
        <dbReference type="PROSITE" id="PS50110"/>
    </source>
</evidence>
<evidence type="ECO:0000256" key="2">
    <source>
        <dbReference type="PROSITE-ProRule" id="PRU00169"/>
    </source>
</evidence>
<feature type="transmembrane region" description="Helical" evidence="4">
    <location>
        <begin position="211"/>
        <end position="230"/>
    </location>
</feature>
<gene>
    <name evidence="7" type="ORF">PROFUN_03041</name>
</gene>
<dbReference type="GO" id="GO:0000155">
    <property type="term" value="F:phosphorelay sensor kinase activity"/>
    <property type="evidence" value="ECO:0007669"/>
    <property type="project" value="InterPro"/>
</dbReference>
<feature type="transmembrane region" description="Helical" evidence="4">
    <location>
        <begin position="173"/>
        <end position="191"/>
    </location>
</feature>
<feature type="region of interest" description="Disordered" evidence="3">
    <location>
        <begin position="699"/>
        <end position="727"/>
    </location>
</feature>
<feature type="transmembrane region" description="Helical" evidence="4">
    <location>
        <begin position="105"/>
        <end position="127"/>
    </location>
</feature>
<keyword evidence="8" id="KW-1185">Reference proteome</keyword>
<dbReference type="InterPro" id="IPR011006">
    <property type="entry name" value="CheY-like_superfamily"/>
</dbReference>
<feature type="compositionally biased region" description="Basic and acidic residues" evidence="3">
    <location>
        <begin position="708"/>
        <end position="717"/>
    </location>
</feature>
<dbReference type="SMART" id="SM00388">
    <property type="entry name" value="HisKA"/>
    <property type="match status" value="1"/>
</dbReference>
<protein>
    <submittedName>
        <fullName evidence="7">PAS fold family</fullName>
    </submittedName>
</protein>
<dbReference type="Pfam" id="PF17159">
    <property type="entry name" value="MASE3"/>
    <property type="match status" value="1"/>
</dbReference>
<feature type="domain" description="Response regulatory" evidence="6">
    <location>
        <begin position="899"/>
        <end position="1019"/>
    </location>
</feature>
<dbReference type="InterPro" id="IPR035965">
    <property type="entry name" value="PAS-like_dom_sf"/>
</dbReference>
<dbReference type="InterPro" id="IPR001789">
    <property type="entry name" value="Sig_transdc_resp-reg_receiver"/>
</dbReference>
<dbReference type="SMART" id="SM00387">
    <property type="entry name" value="HATPase_c"/>
    <property type="match status" value="1"/>
</dbReference>
<dbReference type="Proteomes" id="UP000241769">
    <property type="component" value="Unassembled WGS sequence"/>
</dbReference>
<dbReference type="InterPro" id="IPR033425">
    <property type="entry name" value="MASE3"/>
</dbReference>
<evidence type="ECO:0000313" key="8">
    <source>
        <dbReference type="Proteomes" id="UP000241769"/>
    </source>
</evidence>
<dbReference type="PROSITE" id="PS50110">
    <property type="entry name" value="RESPONSE_REGULATORY"/>
    <property type="match status" value="1"/>
</dbReference>
<dbReference type="Gene3D" id="3.40.50.2300">
    <property type="match status" value="1"/>
</dbReference>
<dbReference type="PANTHER" id="PTHR45339:SF5">
    <property type="entry name" value="HISTIDINE KINASE"/>
    <property type="match status" value="1"/>
</dbReference>
<feature type="transmembrane region" description="Helical" evidence="4">
    <location>
        <begin position="78"/>
        <end position="98"/>
    </location>
</feature>
<feature type="modified residue" description="4-aspartylphosphate" evidence="2">
    <location>
        <position position="949"/>
    </location>
</feature>
<dbReference type="CDD" id="cd00082">
    <property type="entry name" value="HisKA"/>
    <property type="match status" value="1"/>
</dbReference>
<proteinExistence type="predicted"/>
<feature type="transmembrane region" description="Helical" evidence="4">
    <location>
        <begin position="50"/>
        <end position="72"/>
    </location>
</feature>
<dbReference type="Pfam" id="PF00072">
    <property type="entry name" value="Response_reg"/>
    <property type="match status" value="1"/>
</dbReference>
<dbReference type="CDD" id="cd17546">
    <property type="entry name" value="REC_hyHK_CKI1_RcsC-like"/>
    <property type="match status" value="1"/>
</dbReference>
<dbReference type="InterPro" id="IPR036890">
    <property type="entry name" value="HATPase_C_sf"/>
</dbReference>
<keyword evidence="4" id="KW-0812">Transmembrane</keyword>
<dbReference type="Pfam" id="PF02518">
    <property type="entry name" value="HATPase_c"/>
    <property type="match status" value="1"/>
</dbReference>
<dbReference type="PANTHER" id="PTHR45339">
    <property type="entry name" value="HYBRID SIGNAL TRANSDUCTION HISTIDINE KINASE J"/>
    <property type="match status" value="1"/>
</dbReference>
<evidence type="ECO:0000313" key="7">
    <source>
        <dbReference type="EMBL" id="PRP88630.1"/>
    </source>
</evidence>
<dbReference type="STRING" id="1890364.A0A2P6NXD9"/>
<evidence type="ECO:0000256" key="1">
    <source>
        <dbReference type="ARBA" id="ARBA00022553"/>
    </source>
</evidence>
<dbReference type="SUPFAM" id="SSF55785">
    <property type="entry name" value="PYP-like sensor domain (PAS domain)"/>
    <property type="match status" value="1"/>
</dbReference>